<reference evidence="1 2" key="2">
    <citation type="submission" date="2018-11" db="EMBL/GenBank/DDBJ databases">
        <authorList>
            <consortium name="Pathogen Informatics"/>
        </authorList>
    </citation>
    <scope>NUCLEOTIDE SEQUENCE [LARGE SCALE GENOMIC DNA]</scope>
    <source>
        <strain evidence="1">Dakar</strain>
        <strain evidence="2">Dakar, Senegal</strain>
    </source>
</reference>
<organism evidence="3">
    <name type="scientific">Schistosoma curassoni</name>
    <dbReference type="NCBI Taxonomy" id="6186"/>
    <lineage>
        <taxon>Eukaryota</taxon>
        <taxon>Metazoa</taxon>
        <taxon>Spiralia</taxon>
        <taxon>Lophotrochozoa</taxon>
        <taxon>Platyhelminthes</taxon>
        <taxon>Trematoda</taxon>
        <taxon>Digenea</taxon>
        <taxon>Strigeidida</taxon>
        <taxon>Schistosomatoidea</taxon>
        <taxon>Schistosomatidae</taxon>
        <taxon>Schistosoma</taxon>
    </lineage>
</organism>
<evidence type="ECO:0000313" key="1">
    <source>
        <dbReference type="EMBL" id="VDP25643.1"/>
    </source>
</evidence>
<evidence type="ECO:0000313" key="3">
    <source>
        <dbReference type="WBParaSite" id="SCUD_0000727901-mRNA-1"/>
    </source>
</evidence>
<protein>
    <submittedName>
        <fullName evidence="3">Thyroglobulin type-1 domain-containing protein</fullName>
    </submittedName>
</protein>
<gene>
    <name evidence="1" type="ORF">SCUD_LOCUS7279</name>
</gene>
<dbReference type="Proteomes" id="UP000279833">
    <property type="component" value="Unassembled WGS sequence"/>
</dbReference>
<name>A0A183JX34_9TREM</name>
<accession>A0A183JX34</accession>
<evidence type="ECO:0000313" key="2">
    <source>
        <dbReference type="Proteomes" id="UP000279833"/>
    </source>
</evidence>
<proteinExistence type="predicted"/>
<reference evidence="3" key="1">
    <citation type="submission" date="2016-06" db="UniProtKB">
        <authorList>
            <consortium name="WormBaseParasite"/>
        </authorList>
    </citation>
    <scope>IDENTIFICATION</scope>
</reference>
<keyword evidence="2" id="KW-1185">Reference proteome</keyword>
<sequence>MCTNENEICQNLLPTTYEGKLSNTNTYIYTCTARNWCWCTEKPENPTLELTCAFHNRIRA</sequence>
<dbReference type="WBParaSite" id="SCUD_0000727901-mRNA-1">
    <property type="protein sequence ID" value="SCUD_0000727901-mRNA-1"/>
    <property type="gene ID" value="SCUD_0000727901"/>
</dbReference>
<dbReference type="AlphaFoldDB" id="A0A183JX34"/>
<dbReference type="EMBL" id="UZAK01032296">
    <property type="protein sequence ID" value="VDP25643.1"/>
    <property type="molecule type" value="Genomic_DNA"/>
</dbReference>